<name>A0A1L7WZ47_9HELO</name>
<evidence type="ECO:0000313" key="2">
    <source>
        <dbReference type="EMBL" id="CZR58043.1"/>
    </source>
</evidence>
<feature type="region of interest" description="Disordered" evidence="1">
    <location>
        <begin position="1"/>
        <end position="31"/>
    </location>
</feature>
<protein>
    <submittedName>
        <fullName evidence="2">Uncharacterized protein</fullName>
    </submittedName>
</protein>
<feature type="compositionally biased region" description="Polar residues" evidence="1">
    <location>
        <begin position="1"/>
        <end position="13"/>
    </location>
</feature>
<reference evidence="2 3" key="1">
    <citation type="submission" date="2016-03" db="EMBL/GenBank/DDBJ databases">
        <authorList>
            <person name="Ploux O."/>
        </authorList>
    </citation>
    <scope>NUCLEOTIDE SEQUENCE [LARGE SCALE GENOMIC DNA]</scope>
    <source>
        <strain evidence="2 3">UAMH 11012</strain>
    </source>
</reference>
<accession>A0A1L7WZ47</accession>
<sequence length="188" mass="20975">MSSSTRAYQGSAQSFTPTSTRSSTSTSNNQHFSSRIDAYLADPTKAQPSCRMHHVVEDKGGLSAARRTQAQLDELEAMMARQSTILEEHTSHLSRITSSRLVHTRDQLDVVPVRPPQLEVVVSTQLREYHDFFLASQHPGASPALRRLASKYRLEIEDDGIRDRELWTGVARHWYSNASGKTPTAVGL</sequence>
<evidence type="ECO:0000313" key="3">
    <source>
        <dbReference type="Proteomes" id="UP000184330"/>
    </source>
</evidence>
<dbReference type="STRING" id="576137.A0A1L7WZ47"/>
<feature type="compositionally biased region" description="Low complexity" evidence="1">
    <location>
        <begin position="14"/>
        <end position="27"/>
    </location>
</feature>
<evidence type="ECO:0000256" key="1">
    <source>
        <dbReference type="SAM" id="MobiDB-lite"/>
    </source>
</evidence>
<organism evidence="2 3">
    <name type="scientific">Phialocephala subalpina</name>
    <dbReference type="NCBI Taxonomy" id="576137"/>
    <lineage>
        <taxon>Eukaryota</taxon>
        <taxon>Fungi</taxon>
        <taxon>Dikarya</taxon>
        <taxon>Ascomycota</taxon>
        <taxon>Pezizomycotina</taxon>
        <taxon>Leotiomycetes</taxon>
        <taxon>Helotiales</taxon>
        <taxon>Mollisiaceae</taxon>
        <taxon>Phialocephala</taxon>
        <taxon>Phialocephala fortinii species complex</taxon>
    </lineage>
</organism>
<gene>
    <name evidence="2" type="ORF">PAC_07933</name>
</gene>
<dbReference type="AlphaFoldDB" id="A0A1L7WZ47"/>
<dbReference type="OrthoDB" id="10588298at2759"/>
<keyword evidence="3" id="KW-1185">Reference proteome</keyword>
<proteinExistence type="predicted"/>
<dbReference type="Proteomes" id="UP000184330">
    <property type="component" value="Unassembled WGS sequence"/>
</dbReference>
<dbReference type="EMBL" id="FJOG01000011">
    <property type="protein sequence ID" value="CZR58043.1"/>
    <property type="molecule type" value="Genomic_DNA"/>
</dbReference>